<keyword evidence="4 7" id="KW-0560">Oxidoreductase</keyword>
<dbReference type="GO" id="GO:0051287">
    <property type="term" value="F:NAD binding"/>
    <property type="evidence" value="ECO:0007669"/>
    <property type="project" value="InterPro"/>
</dbReference>
<accession>A0A3D9V5W4</accession>
<dbReference type="GO" id="GO:0006065">
    <property type="term" value="P:UDP-glucuronate biosynthetic process"/>
    <property type="evidence" value="ECO:0007669"/>
    <property type="project" value="UniProtKB-UniPathway"/>
</dbReference>
<evidence type="ECO:0000256" key="5">
    <source>
        <dbReference type="ARBA" id="ARBA00023027"/>
    </source>
</evidence>
<dbReference type="Proteomes" id="UP000256485">
    <property type="component" value="Unassembled WGS sequence"/>
</dbReference>
<feature type="binding site" evidence="10">
    <location>
        <position position="38"/>
    </location>
    <ligand>
        <name>NAD(+)</name>
        <dbReference type="ChEBI" id="CHEBI:57540"/>
    </ligand>
</feature>
<feature type="domain" description="UDP-glucose/GDP-mannose dehydrogenase C-terminal" evidence="11">
    <location>
        <begin position="316"/>
        <end position="416"/>
    </location>
</feature>
<evidence type="ECO:0000256" key="9">
    <source>
        <dbReference type="PIRSR" id="PIRSR500134-2"/>
    </source>
</evidence>
<dbReference type="InterPro" id="IPR017476">
    <property type="entry name" value="UDP-Glc/GDP-Man"/>
</dbReference>
<evidence type="ECO:0000256" key="2">
    <source>
        <dbReference type="ARBA" id="ARBA00006601"/>
    </source>
</evidence>
<evidence type="ECO:0000256" key="10">
    <source>
        <dbReference type="PIRSR" id="PIRSR500134-3"/>
    </source>
</evidence>
<feature type="binding site" evidence="9">
    <location>
        <begin position="247"/>
        <end position="251"/>
    </location>
    <ligand>
        <name>substrate</name>
    </ligand>
</feature>
<feature type="binding site" evidence="9">
    <location>
        <position position="255"/>
    </location>
    <ligand>
        <name>substrate</name>
    </ligand>
</feature>
<evidence type="ECO:0000256" key="7">
    <source>
        <dbReference type="PIRNR" id="PIRNR000124"/>
    </source>
</evidence>
<dbReference type="Pfam" id="PF00984">
    <property type="entry name" value="UDPG_MGDP_dh"/>
    <property type="match status" value="1"/>
</dbReference>
<dbReference type="UniPathway" id="UPA00038">
    <property type="reaction ID" value="UER00491"/>
</dbReference>
<dbReference type="SUPFAM" id="SSF48179">
    <property type="entry name" value="6-phosphogluconate dehydrogenase C-terminal domain-like"/>
    <property type="match status" value="1"/>
</dbReference>
<evidence type="ECO:0000256" key="8">
    <source>
        <dbReference type="PIRSR" id="PIRSR500134-1"/>
    </source>
</evidence>
<feature type="binding site" evidence="10">
    <location>
        <position position="89"/>
    </location>
    <ligand>
        <name>NAD(+)</name>
        <dbReference type="ChEBI" id="CHEBI:57540"/>
    </ligand>
</feature>
<feature type="binding site" evidence="9">
    <location>
        <position position="202"/>
    </location>
    <ligand>
        <name>substrate</name>
    </ligand>
</feature>
<dbReference type="GO" id="GO:0000271">
    <property type="term" value="P:polysaccharide biosynthetic process"/>
    <property type="evidence" value="ECO:0007669"/>
    <property type="project" value="InterPro"/>
</dbReference>
<protein>
    <recommendedName>
        <fullName evidence="3 7">UDP-glucose 6-dehydrogenase</fullName>
        <ecNumber evidence="3 7">1.1.1.22</ecNumber>
    </recommendedName>
</protein>
<name>A0A3D9V5W4_THECX</name>
<dbReference type="SUPFAM" id="SSF51735">
    <property type="entry name" value="NAD(P)-binding Rossmann-fold domains"/>
    <property type="match status" value="1"/>
</dbReference>
<evidence type="ECO:0000256" key="1">
    <source>
        <dbReference type="ARBA" id="ARBA00004701"/>
    </source>
</evidence>
<feature type="binding site" evidence="10">
    <location>
        <position position="330"/>
    </location>
    <ligand>
        <name>NAD(+)</name>
        <dbReference type="ChEBI" id="CHEBI:57540"/>
    </ligand>
</feature>
<reference evidence="12 13" key="1">
    <citation type="submission" date="2018-08" db="EMBL/GenBank/DDBJ databases">
        <title>Sequencing the genomes of 1000 actinobacteria strains.</title>
        <authorList>
            <person name="Klenk H.-P."/>
        </authorList>
    </citation>
    <scope>NUCLEOTIDE SEQUENCE [LARGE SCALE GENOMIC DNA]</scope>
    <source>
        <strain evidence="12 13">DSM 22891</strain>
    </source>
</reference>
<dbReference type="OrthoDB" id="5193947at2"/>
<feature type="binding site" evidence="10">
    <location>
        <position position="261"/>
    </location>
    <ligand>
        <name>NAD(+)</name>
        <dbReference type="ChEBI" id="CHEBI:57540"/>
    </ligand>
</feature>
<evidence type="ECO:0000256" key="3">
    <source>
        <dbReference type="ARBA" id="ARBA00012954"/>
    </source>
</evidence>
<dbReference type="SMART" id="SM00984">
    <property type="entry name" value="UDPG_MGDP_dh_C"/>
    <property type="match status" value="1"/>
</dbReference>
<dbReference type="PIRSF" id="PIRSF500134">
    <property type="entry name" value="UDPglc_DH_bac"/>
    <property type="match status" value="1"/>
</dbReference>
<dbReference type="PANTHER" id="PTHR43750">
    <property type="entry name" value="UDP-GLUCOSE 6-DEHYDROGENASE TUAD"/>
    <property type="match status" value="1"/>
</dbReference>
<evidence type="ECO:0000313" key="12">
    <source>
        <dbReference type="EMBL" id="REF36917.1"/>
    </source>
</evidence>
<feature type="binding site" evidence="10">
    <location>
        <position position="33"/>
    </location>
    <ligand>
        <name>NAD(+)</name>
        <dbReference type="ChEBI" id="CHEBI:57540"/>
    </ligand>
</feature>
<dbReference type="InterPro" id="IPR036220">
    <property type="entry name" value="UDP-Glc/GDP-Man_DH_C_sf"/>
</dbReference>
<dbReference type="SUPFAM" id="SSF52413">
    <property type="entry name" value="UDP-glucose/GDP-mannose dehydrogenase C-terminal domain"/>
    <property type="match status" value="1"/>
</dbReference>
<dbReference type="GO" id="GO:0003979">
    <property type="term" value="F:UDP-glucose 6-dehydrogenase activity"/>
    <property type="evidence" value="ECO:0007669"/>
    <property type="project" value="UniProtKB-EC"/>
</dbReference>
<dbReference type="InterPro" id="IPR001732">
    <property type="entry name" value="UDP-Glc/GDP-Man_DH_N"/>
</dbReference>
<dbReference type="Gene3D" id="3.40.50.720">
    <property type="entry name" value="NAD(P)-binding Rossmann-like Domain"/>
    <property type="match status" value="2"/>
</dbReference>
<sequence length="432" mass="46200">MGSCRVTVVGAGYVGLTSATCLARLGHRVVCVDNDTAKVASLCEGRVPFYEPDLDKLLREGLASERLRVTTALPEAVRDADLVLLCVPTPMGDDGGADLGAVRTVLAKMRTSLPSGCVVVTKSTVPVGTSHRIRELLRRPDVSVASNPEFLREGTAVRDFFSPDRIVIGVDDPHARDRLSELYEAIPAPRVWTDPVSAELTKYAANAMLALRVSYANVLAELCEKVGADIRDVIEAMGYDERIGPAFLRPGPGWGGSCLPKDAHELVRAAASVGVDAGMVREALAINDRQARRVVARTRRLATGSADGSLRGVRVGLLGLAFKAGTDDLRDSPALTVARLLGEDGADLTAYDPGVRAERADVVPAVVVDDPYRVAKGASVLVVLTEWPEFQHLDWGRLADLMVRPVVLDTRNHLPADDVRAAGLEWHGLGIG</sequence>
<evidence type="ECO:0000313" key="13">
    <source>
        <dbReference type="Proteomes" id="UP000256485"/>
    </source>
</evidence>
<comment type="pathway">
    <text evidence="1">Nucleotide-sugar biosynthesis; UDP-alpha-D-glucuronate biosynthesis; UDP-alpha-D-glucuronate from UDP-alpha-D-glucose: step 1/1.</text>
</comment>
<comment type="similarity">
    <text evidence="2 7">Belongs to the UDP-glucose/GDP-mannose dehydrogenase family.</text>
</comment>
<dbReference type="InterPro" id="IPR036291">
    <property type="entry name" value="NAD(P)-bd_dom_sf"/>
</dbReference>
<comment type="catalytic activity">
    <reaction evidence="6 7">
        <text>UDP-alpha-D-glucose + 2 NAD(+) + H2O = UDP-alpha-D-glucuronate + 2 NADH + 3 H(+)</text>
        <dbReference type="Rhea" id="RHEA:23596"/>
        <dbReference type="ChEBI" id="CHEBI:15377"/>
        <dbReference type="ChEBI" id="CHEBI:15378"/>
        <dbReference type="ChEBI" id="CHEBI:57540"/>
        <dbReference type="ChEBI" id="CHEBI:57945"/>
        <dbReference type="ChEBI" id="CHEBI:58052"/>
        <dbReference type="ChEBI" id="CHEBI:58885"/>
        <dbReference type="EC" id="1.1.1.22"/>
    </reaction>
</comment>
<feature type="binding site" evidence="9">
    <location>
        <begin position="150"/>
        <end position="153"/>
    </location>
    <ligand>
        <name>substrate</name>
    </ligand>
</feature>
<evidence type="ECO:0000259" key="11">
    <source>
        <dbReference type="SMART" id="SM00984"/>
    </source>
</evidence>
<dbReference type="Pfam" id="PF03721">
    <property type="entry name" value="UDPG_MGDP_dh_N"/>
    <property type="match status" value="1"/>
</dbReference>
<feature type="binding site" evidence="9">
    <location>
        <position position="323"/>
    </location>
    <ligand>
        <name>substrate</name>
    </ligand>
</feature>
<keyword evidence="13" id="KW-1185">Reference proteome</keyword>
<feature type="active site" description="Nucleophile" evidence="8">
    <location>
        <position position="258"/>
    </location>
</feature>
<dbReference type="InterPro" id="IPR008927">
    <property type="entry name" value="6-PGluconate_DH-like_C_sf"/>
</dbReference>
<dbReference type="InterPro" id="IPR028357">
    <property type="entry name" value="UDPglc_DH_bac"/>
</dbReference>
<comment type="caution">
    <text evidence="12">The sequence shown here is derived from an EMBL/GenBank/DDBJ whole genome shotgun (WGS) entry which is preliminary data.</text>
</comment>
<dbReference type="Pfam" id="PF03720">
    <property type="entry name" value="UDPG_MGDP_dh_C"/>
    <property type="match status" value="1"/>
</dbReference>
<dbReference type="PANTHER" id="PTHR43750:SF3">
    <property type="entry name" value="UDP-GLUCOSE 6-DEHYDROGENASE TUAD"/>
    <property type="match status" value="1"/>
</dbReference>
<organism evidence="12 13">
    <name type="scientific">Thermasporomyces composti</name>
    <dbReference type="NCBI Taxonomy" id="696763"/>
    <lineage>
        <taxon>Bacteria</taxon>
        <taxon>Bacillati</taxon>
        <taxon>Actinomycetota</taxon>
        <taxon>Actinomycetes</taxon>
        <taxon>Propionibacteriales</taxon>
        <taxon>Nocardioidaceae</taxon>
        <taxon>Thermasporomyces</taxon>
    </lineage>
</organism>
<dbReference type="InterPro" id="IPR014026">
    <property type="entry name" value="UDP-Glc/GDP-Man_DH_dimer"/>
</dbReference>
<feature type="binding site" evidence="10">
    <location>
        <position position="153"/>
    </location>
    <ligand>
        <name>NAD(+)</name>
        <dbReference type="ChEBI" id="CHEBI:57540"/>
    </ligand>
</feature>
<dbReference type="RefSeq" id="WP_115850465.1">
    <property type="nucleotide sequence ID" value="NZ_QTUC01000001.1"/>
</dbReference>
<dbReference type="Gene3D" id="1.20.5.100">
    <property type="entry name" value="Cytochrome c1, transmembrane anchor, C-terminal"/>
    <property type="match status" value="1"/>
</dbReference>
<proteinExistence type="inferred from homology"/>
<dbReference type="AlphaFoldDB" id="A0A3D9V5W4"/>
<keyword evidence="5 7" id="KW-0520">NAD</keyword>
<gene>
    <name evidence="12" type="ORF">DFJ64_2352</name>
</gene>
<dbReference type="PIRSF" id="PIRSF000124">
    <property type="entry name" value="UDPglc_GDPman_dh"/>
    <property type="match status" value="1"/>
</dbReference>
<evidence type="ECO:0000256" key="6">
    <source>
        <dbReference type="ARBA" id="ARBA00047473"/>
    </source>
</evidence>
<dbReference type="EC" id="1.1.1.22" evidence="3 7"/>
<evidence type="ECO:0000256" key="4">
    <source>
        <dbReference type="ARBA" id="ARBA00023002"/>
    </source>
</evidence>
<dbReference type="NCBIfam" id="TIGR03026">
    <property type="entry name" value="NDP-sugDHase"/>
    <property type="match status" value="1"/>
</dbReference>
<dbReference type="EMBL" id="QTUC01000001">
    <property type="protein sequence ID" value="REF36917.1"/>
    <property type="molecule type" value="Genomic_DNA"/>
</dbReference>
<dbReference type="InterPro" id="IPR014027">
    <property type="entry name" value="UDP-Glc/GDP-Man_DH_C"/>
</dbReference>
<feature type="binding site" evidence="10">
    <location>
        <position position="124"/>
    </location>
    <ligand>
        <name>NAD(+)</name>
        <dbReference type="ChEBI" id="CHEBI:57540"/>
    </ligand>
</feature>